<accession>A0ACC0BEN9</accession>
<sequence>MCIAAFVWQSHPLYPLVLFLNRDEYHNRPTKPAGWWWPEDGEILGGKDEVGGGTWLASSRNGRLAFLTNVLELHTCPQAKTRGDLPLRFLKSGKGPKAFAEVLVKEAEEYNGFNLIMADSESKSMVYVTNRPKGSPISITQVNPGIHVLTNAQLDSPWPKAQRLKFNLKLLLGKYGSDGNFPVKEMVEKLMRDTVKADESRLPHICSLDWELNLSSIFVEVDTPLGRYGTRSTTAFTVKVDGEVSFYEIYLESNKWKEKLIKYHIQKLQEDMDDYTMLLD</sequence>
<dbReference type="Proteomes" id="UP001060085">
    <property type="component" value="Linkage Group LG03"/>
</dbReference>
<dbReference type="EMBL" id="CM044703">
    <property type="protein sequence ID" value="KAI5671088.1"/>
    <property type="molecule type" value="Genomic_DNA"/>
</dbReference>
<comment type="caution">
    <text evidence="1">The sequence shown here is derived from an EMBL/GenBank/DDBJ whole genome shotgun (WGS) entry which is preliminary data.</text>
</comment>
<keyword evidence="2" id="KW-1185">Reference proteome</keyword>
<gene>
    <name evidence="1" type="ORF">M9H77_11452</name>
</gene>
<organism evidence="1 2">
    <name type="scientific">Catharanthus roseus</name>
    <name type="common">Madagascar periwinkle</name>
    <name type="synonym">Vinca rosea</name>
    <dbReference type="NCBI Taxonomy" id="4058"/>
    <lineage>
        <taxon>Eukaryota</taxon>
        <taxon>Viridiplantae</taxon>
        <taxon>Streptophyta</taxon>
        <taxon>Embryophyta</taxon>
        <taxon>Tracheophyta</taxon>
        <taxon>Spermatophyta</taxon>
        <taxon>Magnoliopsida</taxon>
        <taxon>eudicotyledons</taxon>
        <taxon>Gunneridae</taxon>
        <taxon>Pentapetalae</taxon>
        <taxon>asterids</taxon>
        <taxon>lamiids</taxon>
        <taxon>Gentianales</taxon>
        <taxon>Apocynaceae</taxon>
        <taxon>Rauvolfioideae</taxon>
        <taxon>Vinceae</taxon>
        <taxon>Catharanthinae</taxon>
        <taxon>Catharanthus</taxon>
    </lineage>
</organism>
<evidence type="ECO:0000313" key="1">
    <source>
        <dbReference type="EMBL" id="KAI5671088.1"/>
    </source>
</evidence>
<name>A0ACC0BEN9_CATRO</name>
<evidence type="ECO:0000313" key="2">
    <source>
        <dbReference type="Proteomes" id="UP001060085"/>
    </source>
</evidence>
<reference evidence="2" key="1">
    <citation type="journal article" date="2023" name="Nat. Plants">
        <title>Single-cell RNA sequencing provides a high-resolution roadmap for understanding the multicellular compartmentation of specialized metabolism.</title>
        <authorList>
            <person name="Sun S."/>
            <person name="Shen X."/>
            <person name="Li Y."/>
            <person name="Li Y."/>
            <person name="Wang S."/>
            <person name="Li R."/>
            <person name="Zhang H."/>
            <person name="Shen G."/>
            <person name="Guo B."/>
            <person name="Wei J."/>
            <person name="Xu J."/>
            <person name="St-Pierre B."/>
            <person name="Chen S."/>
            <person name="Sun C."/>
        </authorList>
    </citation>
    <scope>NUCLEOTIDE SEQUENCE [LARGE SCALE GENOMIC DNA]</scope>
</reference>
<protein>
    <submittedName>
        <fullName evidence="1">Uncharacterized protein</fullName>
    </submittedName>
</protein>
<proteinExistence type="predicted"/>